<proteinExistence type="predicted"/>
<keyword evidence="3" id="KW-1185">Reference proteome</keyword>
<comment type="caution">
    <text evidence="2">The sequence shown here is derived from an EMBL/GenBank/DDBJ whole genome shotgun (WGS) entry which is preliminary data.</text>
</comment>
<keyword evidence="1" id="KW-0472">Membrane</keyword>
<feature type="transmembrane region" description="Helical" evidence="1">
    <location>
        <begin position="7"/>
        <end position="27"/>
    </location>
</feature>
<organism evidence="2 3">
    <name type="scientific">Pontibacter mucosus</name>
    <dbReference type="NCBI Taxonomy" id="1649266"/>
    <lineage>
        <taxon>Bacteria</taxon>
        <taxon>Pseudomonadati</taxon>
        <taxon>Bacteroidota</taxon>
        <taxon>Cytophagia</taxon>
        <taxon>Cytophagales</taxon>
        <taxon>Hymenobacteraceae</taxon>
        <taxon>Pontibacter</taxon>
    </lineage>
</organism>
<sequence>MNRETRAFIWAFFGLIVSLVALAILIVKINTGTFAGWDYFKMACAVFGSLGSYHTIHKLT</sequence>
<protein>
    <submittedName>
        <fullName evidence="2">Uncharacterized protein</fullName>
    </submittedName>
</protein>
<evidence type="ECO:0000313" key="2">
    <source>
        <dbReference type="EMBL" id="PTX14449.1"/>
    </source>
</evidence>
<dbReference type="EMBL" id="QBKI01000011">
    <property type="protein sequence ID" value="PTX14449.1"/>
    <property type="molecule type" value="Genomic_DNA"/>
</dbReference>
<keyword evidence="1" id="KW-0812">Transmembrane</keyword>
<keyword evidence="1" id="KW-1133">Transmembrane helix</keyword>
<dbReference type="AlphaFoldDB" id="A0A2T5YD49"/>
<dbReference type="Proteomes" id="UP000244225">
    <property type="component" value="Unassembled WGS sequence"/>
</dbReference>
<name>A0A2T5YD49_9BACT</name>
<accession>A0A2T5YD49</accession>
<reference evidence="2 3" key="1">
    <citation type="submission" date="2018-04" db="EMBL/GenBank/DDBJ databases">
        <title>Genomic Encyclopedia of Archaeal and Bacterial Type Strains, Phase II (KMG-II): from individual species to whole genera.</title>
        <authorList>
            <person name="Goeker M."/>
        </authorList>
    </citation>
    <scope>NUCLEOTIDE SEQUENCE [LARGE SCALE GENOMIC DNA]</scope>
    <source>
        <strain evidence="2 3">DSM 100162</strain>
    </source>
</reference>
<evidence type="ECO:0000313" key="3">
    <source>
        <dbReference type="Proteomes" id="UP000244225"/>
    </source>
</evidence>
<evidence type="ECO:0000256" key="1">
    <source>
        <dbReference type="SAM" id="Phobius"/>
    </source>
</evidence>
<gene>
    <name evidence="2" type="ORF">C8N40_111114</name>
</gene>